<evidence type="ECO:0000256" key="3">
    <source>
        <dbReference type="RuleBase" id="RU000524"/>
    </source>
</evidence>
<dbReference type="PANTHER" id="PTHR10302">
    <property type="entry name" value="SINGLE-STRANDED DNA-BINDING PROTEIN"/>
    <property type="match status" value="1"/>
</dbReference>
<dbReference type="InterPro" id="IPR012340">
    <property type="entry name" value="NA-bd_OB-fold"/>
</dbReference>
<dbReference type="EMBL" id="FPAG01000005">
    <property type="protein sequence ID" value="SFS84268.1"/>
    <property type="molecule type" value="Genomic_DNA"/>
</dbReference>
<dbReference type="AlphaFoldDB" id="A0A1I6T5F3"/>
<dbReference type="InterPro" id="IPR011344">
    <property type="entry name" value="ssDNA-bd"/>
</dbReference>
<dbReference type="PANTHER" id="PTHR10302:SF0">
    <property type="entry name" value="SINGLE-STRANDED DNA-BINDING PROTEIN, MITOCHONDRIAL"/>
    <property type="match status" value="1"/>
</dbReference>
<evidence type="ECO:0000256" key="1">
    <source>
        <dbReference type="ARBA" id="ARBA00023125"/>
    </source>
</evidence>
<organism evidence="4 5">
    <name type="scientific">Zhouia amylolytica</name>
    <dbReference type="NCBI Taxonomy" id="376730"/>
    <lineage>
        <taxon>Bacteria</taxon>
        <taxon>Pseudomonadati</taxon>
        <taxon>Bacteroidota</taxon>
        <taxon>Flavobacteriia</taxon>
        <taxon>Flavobacteriales</taxon>
        <taxon>Flavobacteriaceae</taxon>
        <taxon>Zhouia</taxon>
    </lineage>
</organism>
<evidence type="ECO:0000313" key="4">
    <source>
        <dbReference type="EMBL" id="SFS84268.1"/>
    </source>
</evidence>
<dbReference type="PROSITE" id="PS50935">
    <property type="entry name" value="SSB"/>
    <property type="match status" value="1"/>
</dbReference>
<dbReference type="GO" id="GO:0003697">
    <property type="term" value="F:single-stranded DNA binding"/>
    <property type="evidence" value="ECO:0007669"/>
    <property type="project" value="InterPro"/>
</dbReference>
<protein>
    <recommendedName>
        <fullName evidence="3">Single-stranded DNA-binding protein</fullName>
    </recommendedName>
</protein>
<dbReference type="NCBIfam" id="TIGR00621">
    <property type="entry name" value="ssb"/>
    <property type="match status" value="1"/>
</dbReference>
<evidence type="ECO:0000256" key="2">
    <source>
        <dbReference type="PROSITE-ProRule" id="PRU00252"/>
    </source>
</evidence>
<dbReference type="GO" id="GO:0009295">
    <property type="term" value="C:nucleoid"/>
    <property type="evidence" value="ECO:0007669"/>
    <property type="project" value="TreeGrafter"/>
</dbReference>
<name>A0A1I6T5F3_9FLAO</name>
<dbReference type="Pfam" id="PF00436">
    <property type="entry name" value="SSB"/>
    <property type="match status" value="1"/>
</dbReference>
<dbReference type="OrthoDB" id="9809878at2"/>
<proteinExistence type="predicted"/>
<dbReference type="InterPro" id="IPR000424">
    <property type="entry name" value="Primosome_PriB/ssb"/>
</dbReference>
<accession>A0A1I6T5F3</accession>
<sequence>MSTLRNKVQLIGNVGQDPVITTLESGKKVAKVSLATNEHYTNSKGEKVTDTQWHHVVDHLRHRINRPKATA</sequence>
<dbReference type="Proteomes" id="UP000183209">
    <property type="component" value="Unassembled WGS sequence"/>
</dbReference>
<gene>
    <name evidence="4" type="ORF">SAMN04487906_1859</name>
</gene>
<evidence type="ECO:0000313" key="5">
    <source>
        <dbReference type="Proteomes" id="UP000183209"/>
    </source>
</evidence>
<reference evidence="4 5" key="1">
    <citation type="submission" date="2016-10" db="EMBL/GenBank/DDBJ databases">
        <authorList>
            <person name="de Groot N.N."/>
        </authorList>
    </citation>
    <scope>NUCLEOTIDE SEQUENCE [LARGE SCALE GENOMIC DNA]</scope>
    <source>
        <strain evidence="4 5">CGMCC 1.6114</strain>
    </source>
</reference>
<dbReference type="SUPFAM" id="SSF50249">
    <property type="entry name" value="Nucleic acid-binding proteins"/>
    <property type="match status" value="1"/>
</dbReference>
<dbReference type="Gene3D" id="2.40.50.140">
    <property type="entry name" value="Nucleic acid-binding proteins"/>
    <property type="match status" value="1"/>
</dbReference>
<dbReference type="CDD" id="cd04496">
    <property type="entry name" value="SSB_OBF"/>
    <property type="match status" value="1"/>
</dbReference>
<keyword evidence="1 2" id="KW-0238">DNA-binding</keyword>
<dbReference type="GO" id="GO:0006260">
    <property type="term" value="P:DNA replication"/>
    <property type="evidence" value="ECO:0007669"/>
    <property type="project" value="InterPro"/>
</dbReference>